<dbReference type="PANTHER" id="PTHR33392">
    <property type="entry name" value="POLYISOPRENYL-TEICHOIC ACID--PEPTIDOGLYCAN TEICHOIC ACID TRANSFERASE TAGU"/>
    <property type="match status" value="1"/>
</dbReference>
<dbReference type="RefSeq" id="WP_121247007.1">
    <property type="nucleotide sequence ID" value="NZ_RBIL01000001.1"/>
</dbReference>
<evidence type="ECO:0000259" key="3">
    <source>
        <dbReference type="Pfam" id="PF03816"/>
    </source>
</evidence>
<proteinExistence type="inferred from homology"/>
<comment type="similarity">
    <text evidence="1">Belongs to the LytR/CpsA/Psr (LCP) family.</text>
</comment>
<dbReference type="InterPro" id="IPR050922">
    <property type="entry name" value="LytR/CpsA/Psr_CW_biosynth"/>
</dbReference>
<sequence>MPAPPSHRGALGRLLAACAIVFACCAGGVVAVGATELHATARALEAQPRVDLGEDGGVVTSTTTGGGDDDTHADGRTILLIGSDHRAKAAARDARSDTMMLVRLSPRAKAVSVLSVPRDLQVQIPGKGTAKLNAAYAYGGVPLAVKTLRAVLGTRIDHVIDVDFAGFHALVDELGCVYADVDRRYFNRNDGTAATNYASIDIRAGYQRLCGADALDYVRYRHGDNDLVRAARQQDFLRQARTQIGVADLLGDRHALLRLLGRHTRTDIRGSKQVTALAKLVVAAADKPVVQVPFPATIGPSYVYAEPAVIERTVHRFLHPAATVPAHATGAKPKPKRARTRTRTHLPAVQEQTSRTYTVKDAQGTSHRARRRTFRIAVGEYYGVQTLDWPDPPILAAPHEERTLGGRTFSLYYDGTQLRRVALQTGDGTAWVSNTLTLRLTNAQMLRLARRL</sequence>
<keyword evidence="5" id="KW-1185">Reference proteome</keyword>
<feature type="chain" id="PRO_5038413341" evidence="2">
    <location>
        <begin position="32"/>
        <end position="452"/>
    </location>
</feature>
<dbReference type="Gene3D" id="3.40.630.190">
    <property type="entry name" value="LCP protein"/>
    <property type="match status" value="1"/>
</dbReference>
<name>A0A660LCM0_9ACTN</name>
<dbReference type="Proteomes" id="UP000278962">
    <property type="component" value="Unassembled WGS sequence"/>
</dbReference>
<dbReference type="NCBIfam" id="TIGR00350">
    <property type="entry name" value="lytR_cpsA_psr"/>
    <property type="match status" value="1"/>
</dbReference>
<reference evidence="4 5" key="1">
    <citation type="submission" date="2018-10" db="EMBL/GenBank/DDBJ databases">
        <title>Genomic Encyclopedia of Archaeal and Bacterial Type Strains, Phase II (KMG-II): from individual species to whole genera.</title>
        <authorList>
            <person name="Goeker M."/>
        </authorList>
    </citation>
    <scope>NUCLEOTIDE SEQUENCE [LARGE SCALE GENOMIC DNA]</scope>
    <source>
        <strain evidence="4 5">DSM 14954</strain>
    </source>
</reference>
<dbReference type="Pfam" id="PF03816">
    <property type="entry name" value="LytR_cpsA_psr"/>
    <property type="match status" value="1"/>
</dbReference>
<dbReference type="InterPro" id="IPR004474">
    <property type="entry name" value="LytR_CpsA_psr"/>
</dbReference>
<feature type="domain" description="Cell envelope-related transcriptional attenuator" evidence="3">
    <location>
        <begin position="95"/>
        <end position="240"/>
    </location>
</feature>
<dbReference type="EMBL" id="RBIL01000001">
    <property type="protein sequence ID" value="RKQ90431.1"/>
    <property type="molecule type" value="Genomic_DNA"/>
</dbReference>
<dbReference type="OrthoDB" id="9782542at2"/>
<keyword evidence="2" id="KW-0732">Signal</keyword>
<comment type="caution">
    <text evidence="4">The sequence shown here is derived from an EMBL/GenBank/DDBJ whole genome shotgun (WGS) entry which is preliminary data.</text>
</comment>
<dbReference type="AlphaFoldDB" id="A0A660LCM0"/>
<accession>A0A660LCM0</accession>
<evidence type="ECO:0000256" key="2">
    <source>
        <dbReference type="SAM" id="SignalP"/>
    </source>
</evidence>
<organism evidence="4 5">
    <name type="scientific">Solirubrobacter pauli</name>
    <dbReference type="NCBI Taxonomy" id="166793"/>
    <lineage>
        <taxon>Bacteria</taxon>
        <taxon>Bacillati</taxon>
        <taxon>Actinomycetota</taxon>
        <taxon>Thermoleophilia</taxon>
        <taxon>Solirubrobacterales</taxon>
        <taxon>Solirubrobacteraceae</taxon>
        <taxon>Solirubrobacter</taxon>
    </lineage>
</organism>
<evidence type="ECO:0000313" key="4">
    <source>
        <dbReference type="EMBL" id="RKQ90431.1"/>
    </source>
</evidence>
<dbReference type="PANTHER" id="PTHR33392:SF6">
    <property type="entry name" value="POLYISOPRENYL-TEICHOIC ACID--PEPTIDOGLYCAN TEICHOIC ACID TRANSFERASE TAGU"/>
    <property type="match status" value="1"/>
</dbReference>
<evidence type="ECO:0000256" key="1">
    <source>
        <dbReference type="ARBA" id="ARBA00006068"/>
    </source>
</evidence>
<evidence type="ECO:0000313" key="5">
    <source>
        <dbReference type="Proteomes" id="UP000278962"/>
    </source>
</evidence>
<protein>
    <submittedName>
        <fullName evidence="4">LytR family transcriptional attenuator</fullName>
    </submittedName>
</protein>
<gene>
    <name evidence="4" type="ORF">C8N24_0233</name>
</gene>
<feature type="signal peptide" evidence="2">
    <location>
        <begin position="1"/>
        <end position="31"/>
    </location>
</feature>